<dbReference type="GO" id="GO:0043683">
    <property type="term" value="P:type IV pilus assembly"/>
    <property type="evidence" value="ECO:0007669"/>
    <property type="project" value="InterPro"/>
</dbReference>
<evidence type="ECO:0008006" key="4">
    <source>
        <dbReference type="Google" id="ProtNLM"/>
    </source>
</evidence>
<dbReference type="OrthoDB" id="5296662at2"/>
<sequence>MEFPAMSRRRMHGISLIELMVAITLGILVSIGIVNIFQTTSSSSLVQAQLARLQEGGRFAMTALTNDLRMANAQYCSNMGGQSAALSNGAVTLDRYLRAPRVLISGATFQSALSDVTTTWGVKSGTNTYPASPTAPFTLPSWYAMRGYDCTTTACTPVDPAPGSGTGVIPAQGTATGNRVPGSDILTIRYLDGTRGWTLDGTISKMTLTGQTVTSLTVVPQTGEPPLSDIKTNDLMMLADCNAAQVFSAKVAGSIITANGNYTTLAVPSGVSPRLFDFNRDYQTITYYLQVVDDNNGNKTGALMRRQNGVSAEVVRGVERLDFLYGVMDAAGNTSYRSASDIDSATVCASSSIGALGSDPGCMWRSVQSVEVHLLMDGQKPLYALNAGDMQYQYYGDTAITGLAAPDDTNRAVKPADQGFDNHMLRREFSSLVSVRNYNP</sequence>
<proteinExistence type="predicted"/>
<gene>
    <name evidence="2" type="ORF">FIV34_10130</name>
</gene>
<dbReference type="Proteomes" id="UP000316093">
    <property type="component" value="Chromosome"/>
</dbReference>
<feature type="transmembrane region" description="Helical" evidence="1">
    <location>
        <begin position="16"/>
        <end position="37"/>
    </location>
</feature>
<dbReference type="Pfam" id="PF16074">
    <property type="entry name" value="PilW"/>
    <property type="match status" value="1"/>
</dbReference>
<name>A0A4Y5Z398_9GAMM</name>
<dbReference type="AlphaFoldDB" id="A0A4Y5Z398"/>
<dbReference type="PROSITE" id="PS00409">
    <property type="entry name" value="PROKAR_NTER_METHYL"/>
    <property type="match status" value="1"/>
</dbReference>
<protein>
    <recommendedName>
        <fullName evidence="4">Prepilin-type N-terminal cleavage/methylation domain-containing protein</fullName>
    </recommendedName>
</protein>
<evidence type="ECO:0000313" key="2">
    <source>
        <dbReference type="EMBL" id="QDE39534.1"/>
    </source>
</evidence>
<dbReference type="InterPro" id="IPR012902">
    <property type="entry name" value="N_methyl_site"/>
</dbReference>
<keyword evidence="1" id="KW-1133">Transmembrane helix</keyword>
<evidence type="ECO:0000256" key="1">
    <source>
        <dbReference type="SAM" id="Phobius"/>
    </source>
</evidence>
<organism evidence="2 3">
    <name type="scientific">Luteibacter pinisoli</name>
    <dbReference type="NCBI Taxonomy" id="2589080"/>
    <lineage>
        <taxon>Bacteria</taxon>
        <taxon>Pseudomonadati</taxon>
        <taxon>Pseudomonadota</taxon>
        <taxon>Gammaproteobacteria</taxon>
        <taxon>Lysobacterales</taxon>
        <taxon>Rhodanobacteraceae</taxon>
        <taxon>Luteibacter</taxon>
    </lineage>
</organism>
<dbReference type="EMBL" id="CP041046">
    <property type="protein sequence ID" value="QDE39534.1"/>
    <property type="molecule type" value="Genomic_DNA"/>
</dbReference>
<accession>A0A4Y5Z398</accession>
<dbReference type="KEGG" id="lpy:FIV34_10130"/>
<dbReference type="InterPro" id="IPR032092">
    <property type="entry name" value="PilW"/>
</dbReference>
<reference evidence="2 3" key="1">
    <citation type="submission" date="2019-06" db="EMBL/GenBank/DDBJ databases">
        <title>A complete genome sequence for Luteibacter pinisoli MAH-14.</title>
        <authorList>
            <person name="Baltrus D.A."/>
        </authorList>
    </citation>
    <scope>NUCLEOTIDE SEQUENCE [LARGE SCALE GENOMIC DNA]</scope>
    <source>
        <strain evidence="2 3">MAH-14</strain>
    </source>
</reference>
<keyword evidence="1" id="KW-0812">Transmembrane</keyword>
<evidence type="ECO:0000313" key="3">
    <source>
        <dbReference type="Proteomes" id="UP000316093"/>
    </source>
</evidence>
<keyword evidence="3" id="KW-1185">Reference proteome</keyword>
<keyword evidence="1" id="KW-0472">Membrane</keyword>